<keyword evidence="3" id="KW-1185">Reference proteome</keyword>
<accession>A0A7H0GM27</accession>
<proteinExistence type="predicted"/>
<dbReference type="KEGG" id="daer:H9K75_04600"/>
<dbReference type="Proteomes" id="UP000516028">
    <property type="component" value="Chromosome"/>
</dbReference>
<protein>
    <submittedName>
        <fullName evidence="2">Uncharacterized protein</fullName>
    </submittedName>
</protein>
<organism evidence="2 3">
    <name type="scientific">Diaphorobacter aerolatus</name>
    <dbReference type="NCBI Taxonomy" id="1288495"/>
    <lineage>
        <taxon>Bacteria</taxon>
        <taxon>Pseudomonadati</taxon>
        <taxon>Pseudomonadota</taxon>
        <taxon>Betaproteobacteria</taxon>
        <taxon>Burkholderiales</taxon>
        <taxon>Comamonadaceae</taxon>
        <taxon>Diaphorobacter</taxon>
    </lineage>
</organism>
<name>A0A7H0GM27_9BURK</name>
<evidence type="ECO:0000313" key="3">
    <source>
        <dbReference type="Proteomes" id="UP000516028"/>
    </source>
</evidence>
<sequence>MIRREMLADGGNYEEFIEQLYADIDESIYELQASRELRQNDTEDRISLDILVGLKRSGYNATHDSKTGGHVDLAVRIGSHSWIGEAKKDGNFKEGFLQLTSRYVQASGNYSHDQGGLLFYMVKRADALGVLNIWRRQLMNDGHSCIDCNTNKLAFYSKHKLEGSGTDFKIRSMVISLYHQPLDKSARDSAKRRAAKKAPMKNSAQKKST</sequence>
<dbReference type="EMBL" id="CP060783">
    <property type="protein sequence ID" value="QNP49343.1"/>
    <property type="molecule type" value="Genomic_DNA"/>
</dbReference>
<evidence type="ECO:0000256" key="1">
    <source>
        <dbReference type="SAM" id="MobiDB-lite"/>
    </source>
</evidence>
<reference evidence="2 3" key="1">
    <citation type="submission" date="2020-08" db="EMBL/GenBank/DDBJ databases">
        <title>Genome sequence of Diaphorobacter aerolatus KACC 16536T.</title>
        <authorList>
            <person name="Hyun D.-W."/>
            <person name="Bae J.-W."/>
        </authorList>
    </citation>
    <scope>NUCLEOTIDE SEQUENCE [LARGE SCALE GENOMIC DNA]</scope>
    <source>
        <strain evidence="2 3">KACC 16536</strain>
    </source>
</reference>
<dbReference type="AlphaFoldDB" id="A0A7H0GM27"/>
<gene>
    <name evidence="2" type="ORF">H9K75_04600</name>
</gene>
<dbReference type="RefSeq" id="WP_187724935.1">
    <property type="nucleotide sequence ID" value="NZ_CP060783.1"/>
</dbReference>
<feature type="region of interest" description="Disordered" evidence="1">
    <location>
        <begin position="183"/>
        <end position="209"/>
    </location>
</feature>
<evidence type="ECO:0000313" key="2">
    <source>
        <dbReference type="EMBL" id="QNP49343.1"/>
    </source>
</evidence>